<proteinExistence type="predicted"/>
<organism evidence="2 3">
    <name type="scientific">Panicum virgatum</name>
    <name type="common">Blackwell switchgrass</name>
    <dbReference type="NCBI Taxonomy" id="38727"/>
    <lineage>
        <taxon>Eukaryota</taxon>
        <taxon>Viridiplantae</taxon>
        <taxon>Streptophyta</taxon>
        <taxon>Embryophyta</taxon>
        <taxon>Tracheophyta</taxon>
        <taxon>Spermatophyta</taxon>
        <taxon>Magnoliopsida</taxon>
        <taxon>Liliopsida</taxon>
        <taxon>Poales</taxon>
        <taxon>Poaceae</taxon>
        <taxon>PACMAD clade</taxon>
        <taxon>Panicoideae</taxon>
        <taxon>Panicodae</taxon>
        <taxon>Paniceae</taxon>
        <taxon>Panicinae</taxon>
        <taxon>Panicum</taxon>
        <taxon>Panicum sect. Hiantes</taxon>
    </lineage>
</organism>
<gene>
    <name evidence="2" type="ORF">PVAP13_4NG075433</name>
</gene>
<accession>A0A8T0T5J1</accession>
<reference evidence="2" key="1">
    <citation type="submission" date="2020-05" db="EMBL/GenBank/DDBJ databases">
        <title>WGS assembly of Panicum virgatum.</title>
        <authorList>
            <person name="Lovell J.T."/>
            <person name="Jenkins J."/>
            <person name="Shu S."/>
            <person name="Juenger T.E."/>
            <person name="Schmutz J."/>
        </authorList>
    </citation>
    <scope>NUCLEOTIDE SEQUENCE</scope>
    <source>
        <strain evidence="2">AP13</strain>
    </source>
</reference>
<protein>
    <submittedName>
        <fullName evidence="2">Uncharacterized protein</fullName>
    </submittedName>
</protein>
<evidence type="ECO:0000313" key="2">
    <source>
        <dbReference type="EMBL" id="KAG2606972.1"/>
    </source>
</evidence>
<comment type="caution">
    <text evidence="2">The sequence shown here is derived from an EMBL/GenBank/DDBJ whole genome shotgun (WGS) entry which is preliminary data.</text>
</comment>
<dbReference type="AlphaFoldDB" id="A0A8T0T5J1"/>
<dbReference type="Proteomes" id="UP000823388">
    <property type="component" value="Chromosome 4N"/>
</dbReference>
<name>A0A8T0T5J1_PANVG</name>
<evidence type="ECO:0000313" key="3">
    <source>
        <dbReference type="Proteomes" id="UP000823388"/>
    </source>
</evidence>
<feature type="region of interest" description="Disordered" evidence="1">
    <location>
        <begin position="78"/>
        <end position="97"/>
    </location>
</feature>
<sequence length="224" mass="22950">MGRGCDSARSCGGATVMWSLGYGRSCGGAGRRGAANAQSSDGRGQAVPVPRSSERHRGAGHGAWRGAAACGGGGELRHADAVPSSGTERGTGPRHGTARRWLPATMINDSSAAVERTVIHRCRCSGGPGNSCAEHLQGRKAGEQEVDGRKSSRWIPSALYPFSRMLPSILSSGLVPPPGKISTPSLNTQLLFINTPIVHLPLPSSTNLSKIGPVQITGAAAPGG</sequence>
<dbReference type="EMBL" id="CM029044">
    <property type="protein sequence ID" value="KAG2606972.1"/>
    <property type="molecule type" value="Genomic_DNA"/>
</dbReference>
<keyword evidence="3" id="KW-1185">Reference proteome</keyword>
<evidence type="ECO:0000256" key="1">
    <source>
        <dbReference type="SAM" id="MobiDB-lite"/>
    </source>
</evidence>
<feature type="region of interest" description="Disordered" evidence="1">
    <location>
        <begin position="30"/>
        <end position="64"/>
    </location>
</feature>